<sequence length="635" mass="71686">MGKQKRQRNRLHKQNPTGLVSVKDFEIEEIKSVTNESQEHALQRVYEEVQSANVEEKLSGLQTIESMSCNSALAIQIAKDRIAKLIGPLLVDKNAFVRASSASALRCIVDNAKTEAYANLLKDDIMTPLCTSLNQYYKDWQPNVDHNKKGKITEEKEAFIQAVTLLWSLCEHSEFAIKCCNKDDIMPILTKFFDVATYGIEIVIVTTQCLTSLTENNPVAVKKLQNHEDTLIQLLNIEIKNTTLSEVVCFKTAISSLLINLINHSESNSMNIVYKVINVLSDVLSIDCKQLLSNLASILSCEKNAFSNNTKKKVQENRRIFSAQQQALEIIANLCSEDQENENESNLEDSDYETEDIDVHMDDKLCKISSLPLEMIEVFNTCSIVNKVWNKTRFIDKDITEILQQNAEGKDILKQVHTLKCTTYLCLNNLISSLEVDALGGVESIYRMWMDIGTIVFKDTNPNDIDLLESATAAMRAAIQRLSEEKTNIFNQLTLADIQPILNGERQCSNINVRVNLIRILGTLALILMSNVTPEVHELIKYVSTSLLDICITELSVWVIAESLDAVMDIYAEDNSDQLASEIKLVEKLHTLVPLFKNKMKQQSKNLGDNVAVVSTVNINIIRFIKYKEKRIKDL</sequence>
<reference evidence="3 4" key="1">
    <citation type="submission" date="2024-05" db="EMBL/GenBank/DDBJ databases">
        <title>The nuclear and mitochondrial genome assemblies of Tetragonisca angustula (Apidae: Meliponini), a tiny yet remarkable pollinator in the Neotropics.</title>
        <authorList>
            <person name="Ferrari R."/>
            <person name="Ricardo P.C."/>
            <person name="Dias F.C."/>
            <person name="Araujo N.S."/>
            <person name="Soares D.O."/>
            <person name="Zhou Q.-S."/>
            <person name="Zhu C.-D."/>
            <person name="Coutinho L."/>
            <person name="Airas M.C."/>
            <person name="Batista T.M."/>
        </authorList>
    </citation>
    <scope>NUCLEOTIDE SEQUENCE [LARGE SCALE GENOMIC DNA]</scope>
    <source>
        <strain evidence="3">ASF017062</strain>
        <tissue evidence="3">Abdomen</tissue>
    </source>
</reference>
<feature type="domain" description="SYO1-like TPR repeats" evidence="2">
    <location>
        <begin position="374"/>
        <end position="631"/>
    </location>
</feature>
<proteinExistence type="inferred from homology"/>
<dbReference type="InterPro" id="IPR057990">
    <property type="entry name" value="TPR_SYO1"/>
</dbReference>
<dbReference type="GO" id="GO:0006606">
    <property type="term" value="P:protein import into nucleus"/>
    <property type="evidence" value="ECO:0007669"/>
    <property type="project" value="TreeGrafter"/>
</dbReference>
<dbReference type="Proteomes" id="UP001432146">
    <property type="component" value="Unassembled WGS sequence"/>
</dbReference>
<dbReference type="AlphaFoldDB" id="A0AAW0ZXA3"/>
<gene>
    <name evidence="3" type="ORF">QLX08_005683</name>
</gene>
<dbReference type="SUPFAM" id="SSF48371">
    <property type="entry name" value="ARM repeat"/>
    <property type="match status" value="1"/>
</dbReference>
<dbReference type="CDD" id="cd13394">
    <property type="entry name" value="Syo1_like"/>
    <property type="match status" value="1"/>
</dbReference>
<dbReference type="InterPro" id="IPR052616">
    <property type="entry name" value="SYO1-like"/>
</dbReference>
<dbReference type="EMBL" id="JAWNGG020000098">
    <property type="protein sequence ID" value="KAK9302237.1"/>
    <property type="molecule type" value="Genomic_DNA"/>
</dbReference>
<evidence type="ECO:0000313" key="4">
    <source>
        <dbReference type="Proteomes" id="UP001432146"/>
    </source>
</evidence>
<organism evidence="3 4">
    <name type="scientific">Tetragonisca angustula</name>
    <dbReference type="NCBI Taxonomy" id="166442"/>
    <lineage>
        <taxon>Eukaryota</taxon>
        <taxon>Metazoa</taxon>
        <taxon>Ecdysozoa</taxon>
        <taxon>Arthropoda</taxon>
        <taxon>Hexapoda</taxon>
        <taxon>Insecta</taxon>
        <taxon>Pterygota</taxon>
        <taxon>Neoptera</taxon>
        <taxon>Endopterygota</taxon>
        <taxon>Hymenoptera</taxon>
        <taxon>Apocrita</taxon>
        <taxon>Aculeata</taxon>
        <taxon>Apoidea</taxon>
        <taxon>Anthophila</taxon>
        <taxon>Apidae</taxon>
        <taxon>Tetragonisca</taxon>
    </lineage>
</organism>
<evidence type="ECO:0000256" key="1">
    <source>
        <dbReference type="ARBA" id="ARBA00049983"/>
    </source>
</evidence>
<comment type="similarity">
    <text evidence="1">Belongs to the nuclear import and ribosome assembly adapter family.</text>
</comment>
<comment type="caution">
    <text evidence="3">The sequence shown here is derived from an EMBL/GenBank/DDBJ whole genome shotgun (WGS) entry which is preliminary data.</text>
</comment>
<name>A0AAW0ZXA3_9HYME</name>
<protein>
    <recommendedName>
        <fullName evidence="2">SYO1-like TPR repeats domain-containing protein</fullName>
    </recommendedName>
</protein>
<dbReference type="Pfam" id="PF25567">
    <property type="entry name" value="TPR_SYO1"/>
    <property type="match status" value="1"/>
</dbReference>
<evidence type="ECO:0000259" key="2">
    <source>
        <dbReference type="Pfam" id="PF25567"/>
    </source>
</evidence>
<dbReference type="PANTHER" id="PTHR13347:SF1">
    <property type="entry name" value="HEAT REPEAT-CONTAINING PROTEIN 3"/>
    <property type="match status" value="1"/>
</dbReference>
<dbReference type="GO" id="GO:0042273">
    <property type="term" value="P:ribosomal large subunit biogenesis"/>
    <property type="evidence" value="ECO:0007669"/>
    <property type="project" value="TreeGrafter"/>
</dbReference>
<dbReference type="InterPro" id="IPR011989">
    <property type="entry name" value="ARM-like"/>
</dbReference>
<dbReference type="Gene3D" id="1.25.10.10">
    <property type="entry name" value="Leucine-rich Repeat Variant"/>
    <property type="match status" value="1"/>
</dbReference>
<keyword evidence="4" id="KW-1185">Reference proteome</keyword>
<evidence type="ECO:0000313" key="3">
    <source>
        <dbReference type="EMBL" id="KAK9302237.1"/>
    </source>
</evidence>
<accession>A0AAW0ZXA3</accession>
<dbReference type="GO" id="GO:0051082">
    <property type="term" value="F:unfolded protein binding"/>
    <property type="evidence" value="ECO:0007669"/>
    <property type="project" value="TreeGrafter"/>
</dbReference>
<dbReference type="PANTHER" id="PTHR13347">
    <property type="entry name" value="HEAT REPEAT-CONTAINING PROTEIN 3"/>
    <property type="match status" value="1"/>
</dbReference>
<dbReference type="InterPro" id="IPR016024">
    <property type="entry name" value="ARM-type_fold"/>
</dbReference>